<gene>
    <name evidence="1" type="ORF">SAMN05216274_11422</name>
</gene>
<organism evidence="1 2">
    <name type="scientific">Cryobacterium levicorallinum</name>
    <dbReference type="NCBI Taxonomy" id="995038"/>
    <lineage>
        <taxon>Bacteria</taxon>
        <taxon>Bacillati</taxon>
        <taxon>Actinomycetota</taxon>
        <taxon>Actinomycetes</taxon>
        <taxon>Micrococcales</taxon>
        <taxon>Microbacteriaceae</taxon>
        <taxon>Cryobacterium</taxon>
    </lineage>
</organism>
<sequence length="50" mass="5550">MRVGHDLAVAHAVREFEAFKRLDSASAISDFDEFSKRMIEGGTPPKTGDR</sequence>
<protein>
    <submittedName>
        <fullName evidence="1">Uncharacterized protein</fullName>
    </submittedName>
</protein>
<name>A0ABY1EGE3_9MICO</name>
<keyword evidence="2" id="KW-1185">Reference proteome</keyword>
<proteinExistence type="predicted"/>
<evidence type="ECO:0000313" key="2">
    <source>
        <dbReference type="Proteomes" id="UP000199681"/>
    </source>
</evidence>
<reference evidence="1 2" key="1">
    <citation type="submission" date="2016-10" db="EMBL/GenBank/DDBJ databases">
        <authorList>
            <person name="Varghese N."/>
            <person name="Submissions S."/>
        </authorList>
    </citation>
    <scope>NUCLEOTIDE SEQUENCE [LARGE SCALE GENOMIC DNA]</scope>
    <source>
        <strain evidence="1 2">GMCC 1.11211</strain>
    </source>
</reference>
<dbReference type="EMBL" id="FOPW01000014">
    <property type="protein sequence ID" value="SFH76000.1"/>
    <property type="molecule type" value="Genomic_DNA"/>
</dbReference>
<dbReference type="Proteomes" id="UP000199681">
    <property type="component" value="Unassembled WGS sequence"/>
</dbReference>
<comment type="caution">
    <text evidence="1">The sequence shown here is derived from an EMBL/GenBank/DDBJ whole genome shotgun (WGS) entry which is preliminary data.</text>
</comment>
<accession>A0ABY1EGE3</accession>
<evidence type="ECO:0000313" key="1">
    <source>
        <dbReference type="EMBL" id="SFH76000.1"/>
    </source>
</evidence>